<sequence length="81" mass="9130">MYASMPDTITSVMCSTHSIEHSGEVVIGHGSTLRQQRRERRLDEARRCTTHTQLGTDRSAFYFPVRLSSLHAVPQSSSNPR</sequence>
<reference evidence="1 2" key="1">
    <citation type="submission" date="2019-05" db="EMBL/GenBank/DDBJ databases">
        <title>Another draft genome of Portunus trituberculatus and its Hox gene families provides insights of decapod evolution.</title>
        <authorList>
            <person name="Jeong J.-H."/>
            <person name="Song I."/>
            <person name="Kim S."/>
            <person name="Choi T."/>
            <person name="Kim D."/>
            <person name="Ryu S."/>
            <person name="Kim W."/>
        </authorList>
    </citation>
    <scope>NUCLEOTIDE SEQUENCE [LARGE SCALE GENOMIC DNA]</scope>
    <source>
        <tissue evidence="1">Muscle</tissue>
    </source>
</reference>
<comment type="caution">
    <text evidence="1">The sequence shown here is derived from an EMBL/GenBank/DDBJ whole genome shotgun (WGS) entry which is preliminary data.</text>
</comment>
<protein>
    <submittedName>
        <fullName evidence="1">Uncharacterized protein</fullName>
    </submittedName>
</protein>
<proteinExistence type="predicted"/>
<evidence type="ECO:0000313" key="2">
    <source>
        <dbReference type="Proteomes" id="UP000324222"/>
    </source>
</evidence>
<dbReference type="EMBL" id="VSRR010010745">
    <property type="protein sequence ID" value="MPC52273.1"/>
    <property type="molecule type" value="Genomic_DNA"/>
</dbReference>
<evidence type="ECO:0000313" key="1">
    <source>
        <dbReference type="EMBL" id="MPC52273.1"/>
    </source>
</evidence>
<organism evidence="1 2">
    <name type="scientific">Portunus trituberculatus</name>
    <name type="common">Swimming crab</name>
    <name type="synonym">Neptunus trituberculatus</name>
    <dbReference type="NCBI Taxonomy" id="210409"/>
    <lineage>
        <taxon>Eukaryota</taxon>
        <taxon>Metazoa</taxon>
        <taxon>Ecdysozoa</taxon>
        <taxon>Arthropoda</taxon>
        <taxon>Crustacea</taxon>
        <taxon>Multicrustacea</taxon>
        <taxon>Malacostraca</taxon>
        <taxon>Eumalacostraca</taxon>
        <taxon>Eucarida</taxon>
        <taxon>Decapoda</taxon>
        <taxon>Pleocyemata</taxon>
        <taxon>Brachyura</taxon>
        <taxon>Eubrachyura</taxon>
        <taxon>Portunoidea</taxon>
        <taxon>Portunidae</taxon>
        <taxon>Portuninae</taxon>
        <taxon>Portunus</taxon>
    </lineage>
</organism>
<accession>A0A5B7G4S4</accession>
<dbReference type="AlphaFoldDB" id="A0A5B7G4S4"/>
<keyword evidence="2" id="KW-1185">Reference proteome</keyword>
<dbReference type="Proteomes" id="UP000324222">
    <property type="component" value="Unassembled WGS sequence"/>
</dbReference>
<name>A0A5B7G4S4_PORTR</name>
<gene>
    <name evidence="1" type="ORF">E2C01_046137</name>
</gene>